<evidence type="ECO:0000256" key="4">
    <source>
        <dbReference type="ARBA" id="ARBA00022989"/>
    </source>
</evidence>
<evidence type="ECO:0000313" key="9">
    <source>
        <dbReference type="Proteomes" id="UP000028252"/>
    </source>
</evidence>
<dbReference type="SUPFAM" id="SSF81342">
    <property type="entry name" value="Transmembrane di-heme cytochromes"/>
    <property type="match status" value="1"/>
</dbReference>
<keyword evidence="3 6" id="KW-0812">Transmembrane</keyword>
<reference evidence="8 9" key="1">
    <citation type="submission" date="2014-04" db="EMBL/GenBank/DDBJ databases">
        <title>Marinobacterium kochiensis sp. nov., isolated from sediment sample collected from Kochi backwaters in Kerala, India.</title>
        <authorList>
            <person name="Singh A."/>
            <person name="Pinnaka A.K."/>
        </authorList>
    </citation>
    <scope>NUCLEOTIDE SEQUENCE [LARGE SCALE GENOMIC DNA]</scope>
    <source>
        <strain evidence="8 9">AK27</strain>
    </source>
</reference>
<evidence type="ECO:0000259" key="7">
    <source>
        <dbReference type="Pfam" id="PF01292"/>
    </source>
</evidence>
<protein>
    <submittedName>
        <fullName evidence="8">Ni,Fe-hydrogenase I cytochrome b subunit</fullName>
    </submittedName>
</protein>
<dbReference type="GO" id="GO:0009055">
    <property type="term" value="F:electron transfer activity"/>
    <property type="evidence" value="ECO:0007669"/>
    <property type="project" value="InterPro"/>
</dbReference>
<dbReference type="OrthoDB" id="196472at2"/>
<dbReference type="EMBL" id="JMQN01000011">
    <property type="protein sequence ID" value="KEA65307.1"/>
    <property type="molecule type" value="Genomic_DNA"/>
</dbReference>
<evidence type="ECO:0000313" key="8">
    <source>
        <dbReference type="EMBL" id="KEA65307.1"/>
    </source>
</evidence>
<dbReference type="GO" id="GO:0022904">
    <property type="term" value="P:respiratory electron transport chain"/>
    <property type="evidence" value="ECO:0007669"/>
    <property type="project" value="InterPro"/>
</dbReference>
<dbReference type="RefSeq" id="WP_051692294.1">
    <property type="nucleotide sequence ID" value="NZ_JMQN01000011.1"/>
</dbReference>
<proteinExistence type="predicted"/>
<dbReference type="STRING" id="1232683.ADIMK_0264"/>
<feature type="domain" description="Cytochrome b561 bacterial/Ni-hydrogenase" evidence="7">
    <location>
        <begin position="22"/>
        <end position="194"/>
    </location>
</feature>
<dbReference type="PATRIC" id="fig|1232683.4.peg.259"/>
<evidence type="ECO:0000256" key="1">
    <source>
        <dbReference type="ARBA" id="ARBA00004651"/>
    </source>
</evidence>
<dbReference type="eggNOG" id="COG3658">
    <property type="taxonomic scope" value="Bacteria"/>
</dbReference>
<dbReference type="AlphaFoldDB" id="A0A081G3F2"/>
<comment type="subcellular location">
    <subcellularLocation>
        <location evidence="1">Cell membrane</location>
        <topology evidence="1">Multi-pass membrane protein</topology>
    </subcellularLocation>
</comment>
<accession>A0A081G3F2</accession>
<evidence type="ECO:0000256" key="6">
    <source>
        <dbReference type="SAM" id="Phobius"/>
    </source>
</evidence>
<gene>
    <name evidence="8" type="ORF">ADIMK_0264</name>
</gene>
<organism evidence="8 9">
    <name type="scientific">Marinobacterium lacunae</name>
    <dbReference type="NCBI Taxonomy" id="1232683"/>
    <lineage>
        <taxon>Bacteria</taxon>
        <taxon>Pseudomonadati</taxon>
        <taxon>Pseudomonadota</taxon>
        <taxon>Gammaproteobacteria</taxon>
        <taxon>Oceanospirillales</taxon>
        <taxon>Oceanospirillaceae</taxon>
        <taxon>Marinobacterium</taxon>
    </lineage>
</organism>
<keyword evidence="5 6" id="KW-0472">Membrane</keyword>
<evidence type="ECO:0000256" key="2">
    <source>
        <dbReference type="ARBA" id="ARBA00022475"/>
    </source>
</evidence>
<dbReference type="InterPro" id="IPR051542">
    <property type="entry name" value="Hydrogenase_cytochrome"/>
</dbReference>
<feature type="transmembrane region" description="Helical" evidence="6">
    <location>
        <begin position="110"/>
        <end position="134"/>
    </location>
</feature>
<keyword evidence="9" id="KW-1185">Reference proteome</keyword>
<dbReference type="InterPro" id="IPR016174">
    <property type="entry name" value="Di-haem_cyt_TM"/>
</dbReference>
<dbReference type="Proteomes" id="UP000028252">
    <property type="component" value="Unassembled WGS sequence"/>
</dbReference>
<dbReference type="GO" id="GO:0020037">
    <property type="term" value="F:heme binding"/>
    <property type="evidence" value="ECO:0007669"/>
    <property type="project" value="TreeGrafter"/>
</dbReference>
<sequence length="208" mass="22841">MESLTHTDTATDRATATGSVKVWDPLVRIFHWSLVGFFTLAWITADEVQVLHEWSGYAIAALVGFRLVWGLIGTRHARFASFVHGPERVKDYLKRLFSGRPRHYVGHNPAGGWMVLALLLGLSMLTLSGMALVATEGDGPLAATWVAGLSEHLVKEVHEFFANLLLAMVAVHLAGVLVSSLLHRENLVRAMITGRKSVAEHASPEEEK</sequence>
<feature type="transmembrane region" description="Helical" evidence="6">
    <location>
        <begin position="160"/>
        <end position="182"/>
    </location>
</feature>
<feature type="transmembrane region" description="Helical" evidence="6">
    <location>
        <begin position="55"/>
        <end position="72"/>
    </location>
</feature>
<name>A0A081G3F2_9GAMM</name>
<feature type="transmembrane region" description="Helical" evidence="6">
    <location>
        <begin position="26"/>
        <end position="43"/>
    </location>
</feature>
<keyword evidence="2" id="KW-1003">Cell membrane</keyword>
<evidence type="ECO:0000256" key="5">
    <source>
        <dbReference type="ARBA" id="ARBA00023136"/>
    </source>
</evidence>
<dbReference type="InterPro" id="IPR011577">
    <property type="entry name" value="Cyt_b561_bac/Ni-Hgenase"/>
</dbReference>
<evidence type="ECO:0000256" key="3">
    <source>
        <dbReference type="ARBA" id="ARBA00022692"/>
    </source>
</evidence>
<dbReference type="Gene3D" id="1.20.950.20">
    <property type="entry name" value="Transmembrane di-heme cytochromes, Chain C"/>
    <property type="match status" value="1"/>
</dbReference>
<comment type="caution">
    <text evidence="8">The sequence shown here is derived from an EMBL/GenBank/DDBJ whole genome shotgun (WGS) entry which is preliminary data.</text>
</comment>
<dbReference type="PANTHER" id="PTHR30485">
    <property type="entry name" value="NI/FE-HYDROGENASE 1 B-TYPE CYTOCHROME SUBUNIT"/>
    <property type="match status" value="1"/>
</dbReference>
<keyword evidence="4 6" id="KW-1133">Transmembrane helix</keyword>
<dbReference type="GO" id="GO:0005886">
    <property type="term" value="C:plasma membrane"/>
    <property type="evidence" value="ECO:0007669"/>
    <property type="project" value="UniProtKB-SubCell"/>
</dbReference>
<dbReference type="Pfam" id="PF01292">
    <property type="entry name" value="Ni_hydr_CYTB"/>
    <property type="match status" value="1"/>
</dbReference>
<dbReference type="PANTHER" id="PTHR30485:SF2">
    <property type="entry name" value="BLL0597 PROTEIN"/>
    <property type="match status" value="1"/>
</dbReference>